<feature type="domain" description="N-acetyltransferase" evidence="1">
    <location>
        <begin position="13"/>
        <end position="110"/>
    </location>
</feature>
<name>A0A413UDC9_9FIRM</name>
<dbReference type="InterPro" id="IPR000182">
    <property type="entry name" value="GNAT_dom"/>
</dbReference>
<evidence type="ECO:0000259" key="2">
    <source>
        <dbReference type="Pfam" id="PF14268"/>
    </source>
</evidence>
<evidence type="ECO:0000313" key="3">
    <source>
        <dbReference type="EMBL" id="RHB07015.1"/>
    </source>
</evidence>
<dbReference type="Pfam" id="PF14268">
    <property type="entry name" value="YoaP"/>
    <property type="match status" value="1"/>
</dbReference>
<sequence>MDYVYVTKENIEQEHICCAISSNSDVQVRSKKDWLCDRFEDGLVFIKSSVRGKCFIEYIPAKNAWIPIDAKNYMYIDCLWVSGSLKGHGYSSQLLNTCIEDSKKKGMDGICILSSKKKMPYLADPKFLTYKGFKMCDEARNGIQLWYLAFNDSDAPKFKSCAKECHIEEFGFVLYYTSQCPFNAKYVPIIENVSKEQNIEFKAIHLDTKEKAQNAPTPITTYALFYNGEYVTNDVMNEKKFLKLVEKLK</sequence>
<keyword evidence="3" id="KW-0808">Transferase</keyword>
<dbReference type="InterPro" id="IPR036249">
    <property type="entry name" value="Thioredoxin-like_sf"/>
</dbReference>
<reference evidence="3 4" key="1">
    <citation type="submission" date="2018-08" db="EMBL/GenBank/DDBJ databases">
        <title>A genome reference for cultivated species of the human gut microbiota.</title>
        <authorList>
            <person name="Zou Y."/>
            <person name="Xue W."/>
            <person name="Luo G."/>
        </authorList>
    </citation>
    <scope>NUCLEOTIDE SEQUENCE [LARGE SCALE GENOMIC DNA]</scope>
    <source>
        <strain evidence="3 4">AM42-13AC</strain>
    </source>
</reference>
<dbReference type="EMBL" id="QSGD01000016">
    <property type="protein sequence ID" value="RHB07015.1"/>
    <property type="molecule type" value="Genomic_DNA"/>
</dbReference>
<gene>
    <name evidence="3" type="ORF">DW907_05630</name>
</gene>
<accession>A0A413UDC9</accession>
<dbReference type="AlphaFoldDB" id="A0A413UDC9"/>
<feature type="domain" description="YoaP-like" evidence="2">
    <location>
        <begin position="201"/>
        <end position="243"/>
    </location>
</feature>
<dbReference type="InterPro" id="IPR016181">
    <property type="entry name" value="Acyl_CoA_acyltransferase"/>
</dbReference>
<evidence type="ECO:0000313" key="4">
    <source>
        <dbReference type="Proteomes" id="UP000285288"/>
    </source>
</evidence>
<dbReference type="SUPFAM" id="SSF55729">
    <property type="entry name" value="Acyl-CoA N-acyltransferases (Nat)"/>
    <property type="match status" value="1"/>
</dbReference>
<dbReference type="Pfam" id="PF00583">
    <property type="entry name" value="Acetyltransf_1"/>
    <property type="match status" value="1"/>
</dbReference>
<dbReference type="CDD" id="cd04301">
    <property type="entry name" value="NAT_SF"/>
    <property type="match status" value="1"/>
</dbReference>
<organism evidence="3 4">
    <name type="scientific">Holdemanella biformis</name>
    <dbReference type="NCBI Taxonomy" id="1735"/>
    <lineage>
        <taxon>Bacteria</taxon>
        <taxon>Bacillati</taxon>
        <taxon>Bacillota</taxon>
        <taxon>Erysipelotrichia</taxon>
        <taxon>Erysipelotrichales</taxon>
        <taxon>Erysipelotrichaceae</taxon>
        <taxon>Holdemanella</taxon>
    </lineage>
</organism>
<protein>
    <submittedName>
        <fullName evidence="3">GNAT family N-acetyltransferase</fullName>
    </submittedName>
</protein>
<dbReference type="RefSeq" id="WP_118011249.1">
    <property type="nucleotide sequence ID" value="NZ_QSGD01000016.1"/>
</dbReference>
<dbReference type="GO" id="GO:0016747">
    <property type="term" value="F:acyltransferase activity, transferring groups other than amino-acyl groups"/>
    <property type="evidence" value="ECO:0007669"/>
    <property type="project" value="InterPro"/>
</dbReference>
<evidence type="ECO:0000259" key="1">
    <source>
        <dbReference type="Pfam" id="PF00583"/>
    </source>
</evidence>
<dbReference type="InterPro" id="IPR025685">
    <property type="entry name" value="YoaP-like_dom"/>
</dbReference>
<dbReference type="Proteomes" id="UP000285288">
    <property type="component" value="Unassembled WGS sequence"/>
</dbReference>
<dbReference type="SUPFAM" id="SSF52833">
    <property type="entry name" value="Thioredoxin-like"/>
    <property type="match status" value="1"/>
</dbReference>
<dbReference type="Gene3D" id="3.40.630.30">
    <property type="match status" value="1"/>
</dbReference>
<proteinExistence type="predicted"/>
<comment type="caution">
    <text evidence="3">The sequence shown here is derived from an EMBL/GenBank/DDBJ whole genome shotgun (WGS) entry which is preliminary data.</text>
</comment>